<comment type="caution">
    <text evidence="2">The sequence shown here is derived from an EMBL/GenBank/DDBJ whole genome shotgun (WGS) entry which is preliminary data.</text>
</comment>
<sequence length="80" mass="8832">MRSGRHGAARPPIAVLIQQDRLDFILLVFQILVAAAVMVVTGPLSLPFWLAFLLLIASIVLAVRRIDRLSRQEVAGDELL</sequence>
<keyword evidence="1" id="KW-0472">Membrane</keyword>
<evidence type="ECO:0000256" key="1">
    <source>
        <dbReference type="SAM" id="Phobius"/>
    </source>
</evidence>
<feature type="transmembrane region" description="Helical" evidence="1">
    <location>
        <begin position="46"/>
        <end position="63"/>
    </location>
</feature>
<dbReference type="RefSeq" id="WP_344970303.1">
    <property type="nucleotide sequence ID" value="NZ_BAABDD010000008.1"/>
</dbReference>
<keyword evidence="1" id="KW-1133">Transmembrane helix</keyword>
<feature type="transmembrane region" description="Helical" evidence="1">
    <location>
        <begin position="21"/>
        <end position="40"/>
    </location>
</feature>
<organism evidence="2 3">
    <name type="scientific">Salinactinospora qingdaonensis</name>
    <dbReference type="NCBI Taxonomy" id="702744"/>
    <lineage>
        <taxon>Bacteria</taxon>
        <taxon>Bacillati</taxon>
        <taxon>Actinomycetota</taxon>
        <taxon>Actinomycetes</taxon>
        <taxon>Streptosporangiales</taxon>
        <taxon>Nocardiopsidaceae</taxon>
        <taxon>Salinactinospora</taxon>
    </lineage>
</organism>
<evidence type="ECO:0000313" key="2">
    <source>
        <dbReference type="EMBL" id="GAA3741114.1"/>
    </source>
</evidence>
<gene>
    <name evidence="2" type="ORF">GCM10022402_21100</name>
</gene>
<proteinExistence type="predicted"/>
<evidence type="ECO:0000313" key="3">
    <source>
        <dbReference type="Proteomes" id="UP001500908"/>
    </source>
</evidence>
<dbReference type="Proteomes" id="UP001500908">
    <property type="component" value="Unassembled WGS sequence"/>
</dbReference>
<evidence type="ECO:0008006" key="4">
    <source>
        <dbReference type="Google" id="ProtNLM"/>
    </source>
</evidence>
<name>A0ABP7FMB9_9ACTN</name>
<keyword evidence="1" id="KW-0812">Transmembrane</keyword>
<reference evidence="3" key="1">
    <citation type="journal article" date="2019" name="Int. J. Syst. Evol. Microbiol.">
        <title>The Global Catalogue of Microorganisms (GCM) 10K type strain sequencing project: providing services to taxonomists for standard genome sequencing and annotation.</title>
        <authorList>
            <consortium name="The Broad Institute Genomics Platform"/>
            <consortium name="The Broad Institute Genome Sequencing Center for Infectious Disease"/>
            <person name="Wu L."/>
            <person name="Ma J."/>
        </authorList>
    </citation>
    <scope>NUCLEOTIDE SEQUENCE [LARGE SCALE GENOMIC DNA]</scope>
    <source>
        <strain evidence="3">JCM 17137</strain>
    </source>
</reference>
<dbReference type="EMBL" id="BAABDD010000008">
    <property type="protein sequence ID" value="GAA3741114.1"/>
    <property type="molecule type" value="Genomic_DNA"/>
</dbReference>
<protein>
    <recommendedName>
        <fullName evidence="4">Sensor histidine kinase</fullName>
    </recommendedName>
</protein>
<accession>A0ABP7FMB9</accession>
<keyword evidence="3" id="KW-1185">Reference proteome</keyword>